<dbReference type="Pfam" id="PF03150">
    <property type="entry name" value="CCP_MauG"/>
    <property type="match status" value="1"/>
</dbReference>
<keyword evidence="6" id="KW-0560">Oxidoreductase</keyword>
<accession>A0ABS0QCT0</accession>
<keyword evidence="7 8" id="KW-0408">Iron</keyword>
<dbReference type="InterPro" id="IPR026259">
    <property type="entry name" value="MauG/Cytc_peroxidase"/>
</dbReference>
<evidence type="ECO:0000256" key="8">
    <source>
        <dbReference type="PROSITE-ProRule" id="PRU00433"/>
    </source>
</evidence>
<dbReference type="PIRSF" id="PIRSF000294">
    <property type="entry name" value="Cytochrome-c_peroxidase"/>
    <property type="match status" value="1"/>
</dbReference>
<evidence type="ECO:0000256" key="3">
    <source>
        <dbReference type="ARBA" id="ARBA00022723"/>
    </source>
</evidence>
<dbReference type="PANTHER" id="PTHR30600:SF10">
    <property type="entry name" value="BLL6722 PROTEIN"/>
    <property type="match status" value="1"/>
</dbReference>
<dbReference type="Gene3D" id="1.10.760.10">
    <property type="entry name" value="Cytochrome c-like domain"/>
    <property type="match status" value="2"/>
</dbReference>
<evidence type="ECO:0000256" key="1">
    <source>
        <dbReference type="ARBA" id="ARBA00004418"/>
    </source>
</evidence>
<keyword evidence="5" id="KW-0574">Periplasm</keyword>
<protein>
    <submittedName>
        <fullName evidence="11">Cytochrome-c peroxidase</fullName>
    </submittedName>
</protein>
<evidence type="ECO:0000256" key="4">
    <source>
        <dbReference type="ARBA" id="ARBA00022729"/>
    </source>
</evidence>
<dbReference type="Proteomes" id="UP000625631">
    <property type="component" value="Unassembled WGS sequence"/>
</dbReference>
<dbReference type="PANTHER" id="PTHR30600">
    <property type="entry name" value="CYTOCHROME C PEROXIDASE-RELATED"/>
    <property type="match status" value="1"/>
</dbReference>
<feature type="signal peptide" evidence="9">
    <location>
        <begin position="1"/>
        <end position="26"/>
    </location>
</feature>
<evidence type="ECO:0000313" key="12">
    <source>
        <dbReference type="Proteomes" id="UP000625631"/>
    </source>
</evidence>
<sequence length="369" mass="41182">MKSQLYLLLSALLFLLLVAGAPPKSALPTEIGPYALNYPAYFGDELARYPSNPMTKEGVFLGRMLFYEKRLSGNNKMSCGTCHQQARAFTDGKAVSRGIDGKEGRRSAMSLVNLLWVRNLFWDGRAATLEEQAAVPIQDSLEMHQSLEQGVAKLQRTSIYPPLFKLVFGSEQITKENLVKAIAQFERTLISSNSRYDQYLQGKYQPTGAELTGSILFMTHPTPENALRGANCGDCHAGPKTFMDYFHNNGLEANPKDVGREGVTKRYQNRGMFRIPSLRNIALTAPYMHDGRFKTLSEVLDHYNEHLQPSATLSPLLIEATNQRGGKSLLLTPEEKESVLAFLNMLTDSTFITDPRFSDPFVKATASRK</sequence>
<dbReference type="InterPro" id="IPR036909">
    <property type="entry name" value="Cyt_c-like_dom_sf"/>
</dbReference>
<gene>
    <name evidence="11" type="ORF">I7X13_20700</name>
</gene>
<keyword evidence="2 8" id="KW-0349">Heme</keyword>
<dbReference type="EMBL" id="JAEDAE010000015">
    <property type="protein sequence ID" value="MBH8560489.1"/>
    <property type="molecule type" value="Genomic_DNA"/>
</dbReference>
<evidence type="ECO:0000313" key="11">
    <source>
        <dbReference type="EMBL" id="MBH8560489.1"/>
    </source>
</evidence>
<dbReference type="InterPro" id="IPR009056">
    <property type="entry name" value="Cyt_c-like_dom"/>
</dbReference>
<name>A0ABS0QCT0_9BACT</name>
<evidence type="ECO:0000256" key="9">
    <source>
        <dbReference type="SAM" id="SignalP"/>
    </source>
</evidence>
<comment type="caution">
    <text evidence="11">The sequence shown here is derived from an EMBL/GenBank/DDBJ whole genome shotgun (WGS) entry which is preliminary data.</text>
</comment>
<keyword evidence="12" id="KW-1185">Reference proteome</keyword>
<dbReference type="PROSITE" id="PS51007">
    <property type="entry name" value="CYTC"/>
    <property type="match status" value="2"/>
</dbReference>
<feature type="domain" description="Cytochrome c" evidence="10">
    <location>
        <begin position="57"/>
        <end position="158"/>
    </location>
</feature>
<keyword evidence="4 9" id="KW-0732">Signal</keyword>
<dbReference type="InterPro" id="IPR051395">
    <property type="entry name" value="Cytochrome_c_Peroxidase/MauG"/>
</dbReference>
<feature type="domain" description="Cytochrome c" evidence="10">
    <location>
        <begin position="208"/>
        <end position="347"/>
    </location>
</feature>
<dbReference type="SUPFAM" id="SSF46626">
    <property type="entry name" value="Cytochrome c"/>
    <property type="match status" value="2"/>
</dbReference>
<evidence type="ECO:0000256" key="6">
    <source>
        <dbReference type="ARBA" id="ARBA00023002"/>
    </source>
</evidence>
<keyword evidence="11" id="KW-0575">Peroxidase</keyword>
<comment type="subcellular location">
    <subcellularLocation>
        <location evidence="1">Periplasm</location>
    </subcellularLocation>
</comment>
<dbReference type="GO" id="GO:0004601">
    <property type="term" value="F:peroxidase activity"/>
    <property type="evidence" value="ECO:0007669"/>
    <property type="project" value="UniProtKB-KW"/>
</dbReference>
<evidence type="ECO:0000256" key="5">
    <source>
        <dbReference type="ARBA" id="ARBA00022764"/>
    </source>
</evidence>
<evidence type="ECO:0000256" key="2">
    <source>
        <dbReference type="ARBA" id="ARBA00022617"/>
    </source>
</evidence>
<reference evidence="11 12" key="1">
    <citation type="submission" date="2020-12" db="EMBL/GenBank/DDBJ databases">
        <title>Hymenobacter sp.</title>
        <authorList>
            <person name="Kim M.K."/>
        </authorList>
    </citation>
    <scope>NUCLEOTIDE SEQUENCE [LARGE SCALE GENOMIC DNA]</scope>
    <source>
        <strain evidence="11 12">BT442</strain>
    </source>
</reference>
<proteinExistence type="predicted"/>
<organism evidence="11 12">
    <name type="scientific">Hymenobacter negativus</name>
    <dbReference type="NCBI Taxonomy" id="2795026"/>
    <lineage>
        <taxon>Bacteria</taxon>
        <taxon>Pseudomonadati</taxon>
        <taxon>Bacteroidota</taxon>
        <taxon>Cytophagia</taxon>
        <taxon>Cytophagales</taxon>
        <taxon>Hymenobacteraceae</taxon>
        <taxon>Hymenobacter</taxon>
    </lineage>
</organism>
<evidence type="ECO:0000259" key="10">
    <source>
        <dbReference type="PROSITE" id="PS51007"/>
    </source>
</evidence>
<dbReference type="RefSeq" id="WP_198076952.1">
    <property type="nucleotide sequence ID" value="NZ_JAEDAE010000015.1"/>
</dbReference>
<keyword evidence="3 8" id="KW-0479">Metal-binding</keyword>
<dbReference type="InterPro" id="IPR004852">
    <property type="entry name" value="Di-haem_cyt_c_peroxidsae"/>
</dbReference>
<feature type="chain" id="PRO_5047406945" evidence="9">
    <location>
        <begin position="27"/>
        <end position="369"/>
    </location>
</feature>
<evidence type="ECO:0000256" key="7">
    <source>
        <dbReference type="ARBA" id="ARBA00023004"/>
    </source>
</evidence>